<proteinExistence type="predicted"/>
<organism evidence="1 2">
    <name type="scientific">Caulochytrium protostelioides</name>
    <dbReference type="NCBI Taxonomy" id="1555241"/>
    <lineage>
        <taxon>Eukaryota</taxon>
        <taxon>Fungi</taxon>
        <taxon>Fungi incertae sedis</taxon>
        <taxon>Chytridiomycota</taxon>
        <taxon>Chytridiomycota incertae sedis</taxon>
        <taxon>Chytridiomycetes</taxon>
        <taxon>Caulochytriales</taxon>
        <taxon>Caulochytriaceae</taxon>
        <taxon>Caulochytrium</taxon>
    </lineage>
</organism>
<protein>
    <recommendedName>
        <fullName evidence="3">Reverse transcriptase Ty1/copia-type domain-containing protein</fullName>
    </recommendedName>
</protein>
<dbReference type="Proteomes" id="UP000268535">
    <property type="component" value="Unassembled WGS sequence"/>
</dbReference>
<evidence type="ECO:0000313" key="1">
    <source>
        <dbReference type="EMBL" id="RKO96041.1"/>
    </source>
</evidence>
<name>A0A4P9WS22_9FUNG</name>
<feature type="non-terminal residue" evidence="1">
    <location>
        <position position="1"/>
    </location>
</feature>
<accession>A0A4P9WS22</accession>
<reference evidence="2" key="1">
    <citation type="journal article" date="2018" name="Nat. Microbiol.">
        <title>Leveraging single-cell genomics to expand the fungal tree of life.</title>
        <authorList>
            <person name="Ahrendt S.R."/>
            <person name="Quandt C.A."/>
            <person name="Ciobanu D."/>
            <person name="Clum A."/>
            <person name="Salamov A."/>
            <person name="Andreopoulos B."/>
            <person name="Cheng J.F."/>
            <person name="Woyke T."/>
            <person name="Pelin A."/>
            <person name="Henrissat B."/>
            <person name="Reynolds N.K."/>
            <person name="Benny G.L."/>
            <person name="Smith M.E."/>
            <person name="James T.Y."/>
            <person name="Grigoriev I.V."/>
        </authorList>
    </citation>
    <scope>NUCLEOTIDE SEQUENCE [LARGE SCALE GENOMIC DNA]</scope>
    <source>
        <strain evidence="2">ATCC 52028</strain>
    </source>
</reference>
<dbReference type="EMBL" id="ML010459">
    <property type="protein sequence ID" value="RKO96041.1"/>
    <property type="molecule type" value="Genomic_DNA"/>
</dbReference>
<gene>
    <name evidence="1" type="ORF">CAUPRSCDRAFT_716</name>
</gene>
<evidence type="ECO:0000313" key="2">
    <source>
        <dbReference type="Proteomes" id="UP000268535"/>
    </source>
</evidence>
<dbReference type="AlphaFoldDB" id="A0A4P9WS22"/>
<evidence type="ECO:0008006" key="3">
    <source>
        <dbReference type="Google" id="ProtNLM"/>
    </source>
</evidence>
<sequence>LERFSMADCKPVGTPQDGSLQLQLRRDLSDEDEHFMSDKPYREAIGTLLYLAMAT</sequence>
<feature type="non-terminal residue" evidence="1">
    <location>
        <position position="55"/>
    </location>
</feature>